<organism evidence="1">
    <name type="scientific">Octactis speculum</name>
    <dbReference type="NCBI Taxonomy" id="3111310"/>
    <lineage>
        <taxon>Eukaryota</taxon>
        <taxon>Sar</taxon>
        <taxon>Stramenopiles</taxon>
        <taxon>Ochrophyta</taxon>
        <taxon>Dictyochophyceae</taxon>
        <taxon>Dictyochales</taxon>
        <taxon>Dictyochaceae</taxon>
        <taxon>Octactis</taxon>
    </lineage>
</organism>
<accession>A0A7S2H293</accession>
<dbReference type="AlphaFoldDB" id="A0A7S2H293"/>
<evidence type="ECO:0000313" key="1">
    <source>
        <dbReference type="EMBL" id="CAD9478395.1"/>
    </source>
</evidence>
<name>A0A7S2H293_9STRA</name>
<protein>
    <submittedName>
        <fullName evidence="1">Uncharacterized protein</fullName>
    </submittedName>
</protein>
<sequence length="206" mass="22415">MSSGEIFDSVNMKVDYLGGKSSVAEHGEILLEVNKFELCAQHSLSQTEWWSMVHCMFSLQECMNYETTDASSADGHSCEEANEGTDDDETMTGLTGLDTDLSDCECSLEGVVDYCATEYTSTTFAELDDCKNSSLGQHLAIASNTIAEAADSGSAVWVNIEDITVSVSNREHSELGIWAKGVKSTVCAHLSYVGVHLEECKELTFF</sequence>
<proteinExistence type="predicted"/>
<reference evidence="1" key="1">
    <citation type="submission" date="2021-01" db="EMBL/GenBank/DDBJ databases">
        <authorList>
            <person name="Corre E."/>
            <person name="Pelletier E."/>
            <person name="Niang G."/>
            <person name="Scheremetjew M."/>
            <person name="Finn R."/>
            <person name="Kale V."/>
            <person name="Holt S."/>
            <person name="Cochrane G."/>
            <person name="Meng A."/>
            <person name="Brown T."/>
            <person name="Cohen L."/>
        </authorList>
    </citation>
    <scope>NUCLEOTIDE SEQUENCE</scope>
    <source>
        <strain evidence="1">CCMP1381</strain>
    </source>
</reference>
<dbReference type="EMBL" id="HBGS01056220">
    <property type="protein sequence ID" value="CAD9478395.1"/>
    <property type="molecule type" value="Transcribed_RNA"/>
</dbReference>
<gene>
    <name evidence="1" type="ORF">DSPE1174_LOCUS29261</name>
</gene>